<feature type="compositionally biased region" description="Low complexity" evidence="3">
    <location>
        <begin position="195"/>
        <end position="217"/>
    </location>
</feature>
<dbReference type="EMBL" id="KE346362">
    <property type="protein sequence ID" value="KJE91602.1"/>
    <property type="molecule type" value="Genomic_DNA"/>
</dbReference>
<feature type="domain" description="YEATS" evidence="4">
    <location>
        <begin position="1"/>
        <end position="141"/>
    </location>
</feature>
<dbReference type="InterPro" id="IPR055129">
    <property type="entry name" value="YEATS_dom"/>
</dbReference>
<evidence type="ECO:0000313" key="5">
    <source>
        <dbReference type="EMBL" id="KJE91602.1"/>
    </source>
</evidence>
<dbReference type="CDD" id="cd16887">
    <property type="entry name" value="YEATS"/>
    <property type="match status" value="1"/>
</dbReference>
<dbReference type="STRING" id="595528.A0A0D2VN27"/>
<accession>A0A0D2VN27</accession>
<dbReference type="InParanoid" id="A0A0D2VN27"/>
<sequence>MASSTLTRKILVGNEIEAIPPKLVNNATHTYRWTVFVRSESPTTFDLSSVVSRVEFQLLEGHFKNPRRQISSPPYQVVETGWGSFDIPITVYFKDASQAPVKFVHPLHFPTVDNTSNLQQKTHTLTFVNPSAQLRAALLAKPTAAAVAAAAAGGPKKSRRAVDSDSEDNNDSDSDGEASSYLSRQSKKEKEKSKQSASKSSHSSKSSPVAAAAPAASTNGKSSSHNPSATTKRAAPRSEDLGGDSKRSRLEKSHPELIERIQTRISSLCTNSKTEQLAQVAQVILRDPTRTPSTVSLTHFEFDLTGLDAAVLHELDAIVSQ</sequence>
<comment type="subcellular location">
    <subcellularLocation>
        <location evidence="2">Nucleus</location>
    </subcellularLocation>
</comment>
<dbReference type="InterPro" id="IPR005033">
    <property type="entry name" value="YEATS"/>
</dbReference>
<feature type="compositionally biased region" description="Basic and acidic residues" evidence="3">
    <location>
        <begin position="236"/>
        <end position="257"/>
    </location>
</feature>
<dbReference type="PhylomeDB" id="A0A0D2VN27"/>
<reference evidence="6" key="1">
    <citation type="submission" date="2011-02" db="EMBL/GenBank/DDBJ databases">
        <title>The Genome Sequence of Capsaspora owczarzaki ATCC 30864.</title>
        <authorList>
            <person name="Russ C."/>
            <person name="Cuomo C."/>
            <person name="Burger G."/>
            <person name="Gray M.W."/>
            <person name="Holland P.W.H."/>
            <person name="King N."/>
            <person name="Lang F.B.F."/>
            <person name="Roger A.J."/>
            <person name="Ruiz-Trillo I."/>
            <person name="Young S.K."/>
            <person name="Zeng Q."/>
            <person name="Gargeya S."/>
            <person name="Alvarado L."/>
            <person name="Berlin A."/>
            <person name="Chapman S.B."/>
            <person name="Chen Z."/>
            <person name="Freedman E."/>
            <person name="Gellesch M."/>
            <person name="Goldberg J."/>
            <person name="Griggs A."/>
            <person name="Gujja S."/>
            <person name="Heilman E."/>
            <person name="Heiman D."/>
            <person name="Howarth C."/>
            <person name="Mehta T."/>
            <person name="Neiman D."/>
            <person name="Pearson M."/>
            <person name="Roberts A."/>
            <person name="Saif S."/>
            <person name="Shea T."/>
            <person name="Shenoy N."/>
            <person name="Sisk P."/>
            <person name="Stolte C."/>
            <person name="Sykes S."/>
            <person name="White J."/>
            <person name="Yandava C."/>
            <person name="Haas B."/>
            <person name="Nusbaum C."/>
            <person name="Birren B."/>
        </authorList>
    </citation>
    <scope>NUCLEOTIDE SEQUENCE</scope>
    <source>
        <strain evidence="6">ATCC 30864</strain>
    </source>
</reference>
<feature type="compositionally biased region" description="Polar residues" evidence="3">
    <location>
        <begin position="218"/>
        <end position="231"/>
    </location>
</feature>
<organism evidence="5 6">
    <name type="scientific">Capsaspora owczarzaki (strain ATCC 30864)</name>
    <dbReference type="NCBI Taxonomy" id="595528"/>
    <lineage>
        <taxon>Eukaryota</taxon>
        <taxon>Filasterea</taxon>
        <taxon>Capsaspora</taxon>
    </lineage>
</organism>
<gene>
    <name evidence="5" type="ORF">CAOG_002720</name>
</gene>
<evidence type="ECO:0000256" key="1">
    <source>
        <dbReference type="ARBA" id="ARBA00023242"/>
    </source>
</evidence>
<dbReference type="GO" id="GO:0006355">
    <property type="term" value="P:regulation of DNA-templated transcription"/>
    <property type="evidence" value="ECO:0007669"/>
    <property type="project" value="InterPro"/>
</dbReference>
<keyword evidence="6" id="KW-1185">Reference proteome</keyword>
<evidence type="ECO:0000256" key="3">
    <source>
        <dbReference type="SAM" id="MobiDB-lite"/>
    </source>
</evidence>
<dbReference type="OrthoDB" id="10053467at2759"/>
<dbReference type="InterPro" id="IPR038704">
    <property type="entry name" value="YEAST_sf"/>
</dbReference>
<keyword evidence="1 2" id="KW-0539">Nucleus</keyword>
<dbReference type="PROSITE" id="PS51037">
    <property type="entry name" value="YEATS"/>
    <property type="match status" value="1"/>
</dbReference>
<dbReference type="PANTHER" id="PTHR23195">
    <property type="entry name" value="YEATS DOMAIN"/>
    <property type="match status" value="1"/>
</dbReference>
<feature type="region of interest" description="Disordered" evidence="3">
    <location>
        <begin position="150"/>
        <end position="257"/>
    </location>
</feature>
<dbReference type="AlphaFoldDB" id="A0A0D2VN27"/>
<feature type="compositionally biased region" description="Acidic residues" evidence="3">
    <location>
        <begin position="164"/>
        <end position="176"/>
    </location>
</feature>
<evidence type="ECO:0000313" key="6">
    <source>
        <dbReference type="Proteomes" id="UP000008743"/>
    </source>
</evidence>
<name>A0A0D2VN27_CAPO3</name>
<dbReference type="Pfam" id="PF03366">
    <property type="entry name" value="YEATS"/>
    <property type="match status" value="1"/>
</dbReference>
<dbReference type="RefSeq" id="XP_004349470.2">
    <property type="nucleotide sequence ID" value="XM_004349420.2"/>
</dbReference>
<dbReference type="GO" id="GO:0005634">
    <property type="term" value="C:nucleus"/>
    <property type="evidence" value="ECO:0007669"/>
    <property type="project" value="UniProtKB-SubCell"/>
</dbReference>
<protein>
    <recommendedName>
        <fullName evidence="4">YEATS domain-containing protein</fullName>
    </recommendedName>
</protein>
<evidence type="ECO:0000259" key="4">
    <source>
        <dbReference type="PROSITE" id="PS51037"/>
    </source>
</evidence>
<dbReference type="Gene3D" id="2.60.40.1970">
    <property type="entry name" value="YEATS domain"/>
    <property type="match status" value="1"/>
</dbReference>
<evidence type="ECO:0000256" key="2">
    <source>
        <dbReference type="PROSITE-ProRule" id="PRU00376"/>
    </source>
</evidence>
<proteinExistence type="predicted"/>
<dbReference type="Proteomes" id="UP000008743">
    <property type="component" value="Unassembled WGS sequence"/>
</dbReference>